<dbReference type="PANTHER" id="PTHR31356:SF36">
    <property type="entry name" value="L-ASCORBATE PEROXIDASE 3"/>
    <property type="match status" value="1"/>
</dbReference>
<dbReference type="InterPro" id="IPR010255">
    <property type="entry name" value="Haem_peroxidase_sf"/>
</dbReference>
<gene>
    <name evidence="8" type="ORF">STCU_03286</name>
</gene>
<evidence type="ECO:0000259" key="7">
    <source>
        <dbReference type="PROSITE" id="PS50873"/>
    </source>
</evidence>
<dbReference type="GO" id="GO:0000302">
    <property type="term" value="P:response to reactive oxygen species"/>
    <property type="evidence" value="ECO:0007669"/>
    <property type="project" value="TreeGrafter"/>
</dbReference>
<comment type="caution">
    <text evidence="8">The sequence shown here is derived from an EMBL/GenBank/DDBJ whole genome shotgun (WGS) entry which is preliminary data.</text>
</comment>
<dbReference type="PANTHER" id="PTHR31356">
    <property type="entry name" value="THYLAKOID LUMENAL 29 KDA PROTEIN, CHLOROPLASTIC-RELATED"/>
    <property type="match status" value="1"/>
</dbReference>
<comment type="similarity">
    <text evidence="6">Belongs to the peroxidase family.</text>
</comment>
<keyword evidence="9" id="KW-1185">Reference proteome</keyword>
<dbReference type="Proteomes" id="UP000015354">
    <property type="component" value="Unassembled WGS sequence"/>
</dbReference>
<dbReference type="Gene3D" id="1.10.420.10">
    <property type="entry name" value="Peroxidase, domain 2"/>
    <property type="match status" value="1"/>
</dbReference>
<keyword evidence="1 8" id="KW-0575">Peroxidase</keyword>
<dbReference type="GO" id="GO:0034599">
    <property type="term" value="P:cellular response to oxidative stress"/>
    <property type="evidence" value="ECO:0007669"/>
    <property type="project" value="InterPro"/>
</dbReference>
<keyword evidence="5" id="KW-0408">Iron</keyword>
<sequence>MLIHHILSNTKTPFGDPMVAPKEYEHEANELLDLVLSLHEHVPQFSIPDLWTLVTAKALARLGGPNVSILRGRDGTEDKCRDDLLTFPPAVVSEDNRDVLNLKRSLAKQQFSIEQLVALIGCARTVGFHEGTHFHTQEKIKPLMRRPMVTGPTEDEFHLPDTIGKCTVDPYVFGSEYFDLLLDYNWKQHGLLKKEPFYRCSESSRVRDVVLIDPFSAQKTEQIDRIVAAEEKHQKEVKNYFEKNSSVLEGKSPADMSKYGRTGEAQMIPGKEPTKVEPEHTTHVDFETEEPSKHVDPCSHVSMRGIDVMLLDDALTRGWLHRFSSNEVDFYSTVTDIVLEVQRRGHNENKLYVYHK</sequence>
<reference evidence="8 9" key="1">
    <citation type="journal article" date="2013" name="PLoS ONE">
        <title>Predicting the Proteins of Angomonas deanei, Strigomonas culicis and Their Respective Endosymbionts Reveals New Aspects of the Trypanosomatidae Family.</title>
        <authorList>
            <person name="Motta M.C."/>
            <person name="Martins A.C."/>
            <person name="de Souza S.S."/>
            <person name="Catta-Preta C.M."/>
            <person name="Silva R."/>
            <person name="Klein C.C."/>
            <person name="de Almeida L.G."/>
            <person name="de Lima Cunha O."/>
            <person name="Ciapina L.P."/>
            <person name="Brocchi M."/>
            <person name="Colabardini A.C."/>
            <person name="de Araujo Lima B."/>
            <person name="Machado C.R."/>
            <person name="de Almeida Soares C.M."/>
            <person name="Probst C.M."/>
            <person name="de Menezes C.B."/>
            <person name="Thompson C.E."/>
            <person name="Bartholomeu D.C."/>
            <person name="Gradia D.F."/>
            <person name="Pavoni D.P."/>
            <person name="Grisard E.C."/>
            <person name="Fantinatti-Garboggini F."/>
            <person name="Marchini F.K."/>
            <person name="Rodrigues-Luiz G.F."/>
            <person name="Wagner G."/>
            <person name="Goldman G.H."/>
            <person name="Fietto J.L."/>
            <person name="Elias M.C."/>
            <person name="Goldman M.H."/>
            <person name="Sagot M.F."/>
            <person name="Pereira M."/>
            <person name="Stoco P.H."/>
            <person name="de Mendonca-Neto R.P."/>
            <person name="Teixeira S.M."/>
            <person name="Maciel T.E."/>
            <person name="de Oliveira Mendes T.A."/>
            <person name="Urmenyi T.P."/>
            <person name="de Souza W."/>
            <person name="Schenkman S."/>
            <person name="de Vasconcelos A.T."/>
        </authorList>
    </citation>
    <scope>NUCLEOTIDE SEQUENCE [LARGE SCALE GENOMIC DNA]</scope>
</reference>
<dbReference type="GO" id="GO:0042744">
    <property type="term" value="P:hydrogen peroxide catabolic process"/>
    <property type="evidence" value="ECO:0007669"/>
    <property type="project" value="TreeGrafter"/>
</dbReference>
<feature type="domain" description="Plant heme peroxidase family profile" evidence="7">
    <location>
        <begin position="46"/>
        <end position="183"/>
    </location>
</feature>
<dbReference type="PROSITE" id="PS50873">
    <property type="entry name" value="PEROXIDASE_4"/>
    <property type="match status" value="1"/>
</dbReference>
<dbReference type="Pfam" id="PF00141">
    <property type="entry name" value="peroxidase"/>
    <property type="match status" value="1"/>
</dbReference>
<dbReference type="OrthoDB" id="2859658at2759"/>
<evidence type="ECO:0000256" key="6">
    <source>
        <dbReference type="RuleBase" id="RU004241"/>
    </source>
</evidence>
<dbReference type="InterPro" id="IPR044831">
    <property type="entry name" value="Ccp1-like"/>
</dbReference>
<dbReference type="GO" id="GO:0004601">
    <property type="term" value="F:peroxidase activity"/>
    <property type="evidence" value="ECO:0007669"/>
    <property type="project" value="UniProtKB-KW"/>
</dbReference>
<name>S9USH1_9TRYP</name>
<dbReference type="GO" id="GO:0046872">
    <property type="term" value="F:metal ion binding"/>
    <property type="evidence" value="ECO:0007669"/>
    <property type="project" value="UniProtKB-KW"/>
</dbReference>
<evidence type="ECO:0000256" key="4">
    <source>
        <dbReference type="ARBA" id="ARBA00023002"/>
    </source>
</evidence>
<evidence type="ECO:0000256" key="2">
    <source>
        <dbReference type="ARBA" id="ARBA00022617"/>
    </source>
</evidence>
<dbReference type="GO" id="GO:0020037">
    <property type="term" value="F:heme binding"/>
    <property type="evidence" value="ECO:0007669"/>
    <property type="project" value="InterPro"/>
</dbReference>
<protein>
    <submittedName>
        <fullName evidence="8">Cytochrome c peroxidase</fullName>
    </submittedName>
</protein>
<dbReference type="InterPro" id="IPR002016">
    <property type="entry name" value="Haem_peroxidase"/>
</dbReference>
<dbReference type="SUPFAM" id="SSF48113">
    <property type="entry name" value="Heme-dependent peroxidases"/>
    <property type="match status" value="1"/>
</dbReference>
<accession>S9USH1</accession>
<dbReference type="AlphaFoldDB" id="S9USH1"/>
<dbReference type="Gene3D" id="1.10.520.10">
    <property type="match status" value="1"/>
</dbReference>
<evidence type="ECO:0000313" key="8">
    <source>
        <dbReference type="EMBL" id="EPY31739.1"/>
    </source>
</evidence>
<evidence type="ECO:0000256" key="3">
    <source>
        <dbReference type="ARBA" id="ARBA00022723"/>
    </source>
</evidence>
<evidence type="ECO:0000256" key="5">
    <source>
        <dbReference type="ARBA" id="ARBA00023004"/>
    </source>
</evidence>
<evidence type="ECO:0000313" key="9">
    <source>
        <dbReference type="Proteomes" id="UP000015354"/>
    </source>
</evidence>
<keyword evidence="3" id="KW-0479">Metal-binding</keyword>
<evidence type="ECO:0000256" key="1">
    <source>
        <dbReference type="ARBA" id="ARBA00022559"/>
    </source>
</evidence>
<keyword evidence="2" id="KW-0349">Heme</keyword>
<organism evidence="8 9">
    <name type="scientific">Strigomonas culicis</name>
    <dbReference type="NCBI Taxonomy" id="28005"/>
    <lineage>
        <taxon>Eukaryota</taxon>
        <taxon>Discoba</taxon>
        <taxon>Euglenozoa</taxon>
        <taxon>Kinetoplastea</taxon>
        <taxon>Metakinetoplastina</taxon>
        <taxon>Trypanosomatida</taxon>
        <taxon>Trypanosomatidae</taxon>
        <taxon>Strigomonadinae</taxon>
        <taxon>Strigomonas</taxon>
    </lineage>
</organism>
<keyword evidence="4" id="KW-0560">Oxidoreductase</keyword>
<proteinExistence type="inferred from homology"/>
<dbReference type="EMBL" id="ATMH01003286">
    <property type="protein sequence ID" value="EPY31739.1"/>
    <property type="molecule type" value="Genomic_DNA"/>
</dbReference>